<feature type="transmembrane region" description="Helical" evidence="1">
    <location>
        <begin position="39"/>
        <end position="62"/>
    </location>
</feature>
<dbReference type="EMBL" id="JBHTKZ010000099">
    <property type="protein sequence ID" value="MFD1184474.1"/>
    <property type="molecule type" value="Genomic_DNA"/>
</dbReference>
<feature type="domain" description="CAAX prenyl protease 2/Lysostaphin resistance protein A-like" evidence="2">
    <location>
        <begin position="39"/>
        <end position="143"/>
    </location>
</feature>
<keyword evidence="1" id="KW-0472">Membrane</keyword>
<name>A0ABW3SI26_9BACL</name>
<dbReference type="EC" id="3.4.-.-" evidence="3"/>
<dbReference type="Proteomes" id="UP001597211">
    <property type="component" value="Unassembled WGS sequence"/>
</dbReference>
<dbReference type="InterPro" id="IPR003675">
    <property type="entry name" value="Rce1/LyrA-like_dom"/>
</dbReference>
<feature type="transmembrane region" description="Helical" evidence="1">
    <location>
        <begin position="74"/>
        <end position="96"/>
    </location>
</feature>
<reference evidence="4" key="1">
    <citation type="journal article" date="2019" name="Int. J. Syst. Evol. Microbiol.">
        <title>The Global Catalogue of Microorganisms (GCM) 10K type strain sequencing project: providing services to taxonomists for standard genome sequencing and annotation.</title>
        <authorList>
            <consortium name="The Broad Institute Genomics Platform"/>
            <consortium name="The Broad Institute Genome Sequencing Center for Infectious Disease"/>
            <person name="Wu L."/>
            <person name="Ma J."/>
        </authorList>
    </citation>
    <scope>NUCLEOTIDE SEQUENCE [LARGE SCALE GENOMIC DNA]</scope>
    <source>
        <strain evidence="4">CCUG 48216</strain>
    </source>
</reference>
<evidence type="ECO:0000313" key="3">
    <source>
        <dbReference type="EMBL" id="MFD1184474.1"/>
    </source>
</evidence>
<comment type="caution">
    <text evidence="3">The sequence shown here is derived from an EMBL/GenBank/DDBJ whole genome shotgun (WGS) entry which is preliminary data.</text>
</comment>
<evidence type="ECO:0000259" key="2">
    <source>
        <dbReference type="Pfam" id="PF02517"/>
    </source>
</evidence>
<sequence length="146" mass="16438">MKLIRSVMIGIIAAIPLSAVPIYAYLIGVARFQQSFGDILLQLAYYLILVAFAEEVMFRGYIQTRVQGLIANKLAAILVVSVMFSILHIPLQIIRFGQNPVDYIAEDWFSLLLKGLMHPVFVFLYSRTDNVIAPTVTHGLFDYLLS</sequence>
<gene>
    <name evidence="3" type="ORF">ACFQ2Z_24395</name>
</gene>
<keyword evidence="1" id="KW-0812">Transmembrane</keyword>
<organism evidence="3 4">
    <name type="scientific">Paenibacillus timonensis</name>
    <dbReference type="NCBI Taxonomy" id="225915"/>
    <lineage>
        <taxon>Bacteria</taxon>
        <taxon>Bacillati</taxon>
        <taxon>Bacillota</taxon>
        <taxon>Bacilli</taxon>
        <taxon>Bacillales</taxon>
        <taxon>Paenibacillaceae</taxon>
        <taxon>Paenibacillus</taxon>
    </lineage>
</organism>
<keyword evidence="3" id="KW-0378">Hydrolase</keyword>
<evidence type="ECO:0000313" key="4">
    <source>
        <dbReference type="Proteomes" id="UP001597211"/>
    </source>
</evidence>
<accession>A0ABW3SI26</accession>
<evidence type="ECO:0000256" key="1">
    <source>
        <dbReference type="SAM" id="Phobius"/>
    </source>
</evidence>
<keyword evidence="4" id="KW-1185">Reference proteome</keyword>
<keyword evidence="1" id="KW-1133">Transmembrane helix</keyword>
<protein>
    <submittedName>
        <fullName evidence="3">CPBP family intramembrane glutamic endopeptidase</fullName>
        <ecNumber evidence="3">3.4.-.-</ecNumber>
    </submittedName>
</protein>
<dbReference type="Pfam" id="PF02517">
    <property type="entry name" value="Rce1-like"/>
    <property type="match status" value="1"/>
</dbReference>
<feature type="transmembrane region" description="Helical" evidence="1">
    <location>
        <begin position="7"/>
        <end position="27"/>
    </location>
</feature>
<proteinExistence type="predicted"/>
<dbReference type="GO" id="GO:0016787">
    <property type="term" value="F:hydrolase activity"/>
    <property type="evidence" value="ECO:0007669"/>
    <property type="project" value="UniProtKB-KW"/>
</dbReference>